<evidence type="ECO:0000256" key="2">
    <source>
        <dbReference type="ARBA" id="ARBA00012438"/>
    </source>
</evidence>
<dbReference type="GO" id="GO:0000155">
    <property type="term" value="F:phosphorelay sensor kinase activity"/>
    <property type="evidence" value="ECO:0007669"/>
    <property type="project" value="InterPro"/>
</dbReference>
<keyword evidence="4" id="KW-0808">Transferase</keyword>
<comment type="catalytic activity">
    <reaction evidence="1">
        <text>ATP + protein L-histidine = ADP + protein N-phospho-L-histidine.</text>
        <dbReference type="EC" id="2.7.13.3"/>
    </reaction>
</comment>
<dbReference type="CDD" id="cd16917">
    <property type="entry name" value="HATPase_UhpB-NarQ-NarX-like"/>
    <property type="match status" value="1"/>
</dbReference>
<dbReference type="InterPro" id="IPR019734">
    <property type="entry name" value="TPR_rpt"/>
</dbReference>
<dbReference type="InterPro" id="IPR011990">
    <property type="entry name" value="TPR-like_helical_dom_sf"/>
</dbReference>
<dbReference type="EMBL" id="LFQU01000002">
    <property type="protein sequence ID" value="KOO69535.1"/>
    <property type="molecule type" value="Genomic_DNA"/>
</dbReference>
<feature type="compositionally biased region" description="Polar residues" evidence="10">
    <location>
        <begin position="522"/>
        <end position="534"/>
    </location>
</feature>
<proteinExistence type="predicted"/>
<dbReference type="Proteomes" id="UP000036951">
    <property type="component" value="Unassembled WGS sequence"/>
</dbReference>
<keyword evidence="11" id="KW-1133">Transmembrane helix</keyword>
<evidence type="ECO:0000256" key="4">
    <source>
        <dbReference type="ARBA" id="ARBA00022679"/>
    </source>
</evidence>
<dbReference type="EC" id="2.7.13.3" evidence="2"/>
<organism evidence="13 14">
    <name type="scientific">Xylanibacter rarus</name>
    <dbReference type="NCBI Taxonomy" id="1676614"/>
    <lineage>
        <taxon>Bacteria</taxon>
        <taxon>Pseudomonadati</taxon>
        <taxon>Bacteroidota</taxon>
        <taxon>Bacteroidia</taxon>
        <taxon>Bacteroidales</taxon>
        <taxon>Prevotellaceae</taxon>
        <taxon>Xylanibacter</taxon>
    </lineage>
</organism>
<dbReference type="GO" id="GO:0016020">
    <property type="term" value="C:membrane"/>
    <property type="evidence" value="ECO:0007669"/>
    <property type="project" value="InterPro"/>
</dbReference>
<dbReference type="SUPFAM" id="SSF55874">
    <property type="entry name" value="ATPase domain of HSP90 chaperone/DNA topoisomerase II/histidine kinase"/>
    <property type="match status" value="1"/>
</dbReference>
<feature type="region of interest" description="Disordered" evidence="10">
    <location>
        <begin position="522"/>
        <end position="542"/>
    </location>
</feature>
<evidence type="ECO:0000256" key="8">
    <source>
        <dbReference type="ARBA" id="ARBA00023012"/>
    </source>
</evidence>
<dbReference type="Gene3D" id="3.30.565.10">
    <property type="entry name" value="Histidine kinase-like ATPase, C-terminal domain"/>
    <property type="match status" value="1"/>
</dbReference>
<evidence type="ECO:0000256" key="10">
    <source>
        <dbReference type="SAM" id="MobiDB-lite"/>
    </source>
</evidence>
<dbReference type="SUPFAM" id="SSF48452">
    <property type="entry name" value="TPR-like"/>
    <property type="match status" value="1"/>
</dbReference>
<dbReference type="Gene3D" id="1.25.40.10">
    <property type="entry name" value="Tetratricopeptide repeat domain"/>
    <property type="match status" value="3"/>
</dbReference>
<dbReference type="Pfam" id="PF07730">
    <property type="entry name" value="HisKA_3"/>
    <property type="match status" value="1"/>
</dbReference>
<dbReference type="AlphaFoldDB" id="A0A8E1QZ91"/>
<dbReference type="PANTHER" id="PTHR24421">
    <property type="entry name" value="NITRATE/NITRITE SENSOR PROTEIN NARX-RELATED"/>
    <property type="match status" value="1"/>
</dbReference>
<keyword evidence="9" id="KW-0175">Coiled coil</keyword>
<evidence type="ECO:0000259" key="12">
    <source>
        <dbReference type="SMART" id="SM00387"/>
    </source>
</evidence>
<evidence type="ECO:0000256" key="7">
    <source>
        <dbReference type="ARBA" id="ARBA00022840"/>
    </source>
</evidence>
<sequence length="579" mass="64350">MMAVVPMAAADKLSELRQKADALHAGGKNDSALIVAREALDVAQKSRNTTAIVGINSSMGVYLRTMGKTDEALRHYNEAMKLCTTAEFKAKADEDARQEAAALYLNLATLHIDMQHKKEAMYYAGLSVDWTQKCADKAFKAQMLSQNGLMFLMAGDNNKAADMLTRSYGYAMELGQTDAAMSAAAYMVATADRLGDRRGADMWRGRCRTLEPKVESTMTLVAYYQILCSIELNHENWRGALPLFKKILTIKGIEQMPFVVYDCYNNMHEAYARLGQWEQAYGAMTKAVALKDSLFESQKAESMRELTVKYQAKEKELELAQKKAELAETRMYVSTGLLVVAVLAAMAVVYIMRQRRRARMQAEEFRRLQADTDRRLMQKYVDGLENERERLARELHDGVCNSLYTVQLKIAAGNGDAAGQAAMLDDCREQVRRISHEMMPPEFSYADISMVLDDYLCQAAGAGQCEITYEAVPEDADWSRVADATALEIYRIAQEAVANAMKHSGATRIDVGMRLEGNSLSLTISDNGQPQQHASAGIGRRTMRQRAAAINGQITTESEGGTTTVRLTISSLPEKKTRP</sequence>
<reference evidence="13 14" key="1">
    <citation type="submission" date="2015-06" db="EMBL/GenBank/DDBJ databases">
        <title>Prevotella sp. 109, sp. nov., a novel member of the family Prevotellaceae isolated from human faeces.</title>
        <authorList>
            <person name="Shkoporov A.N."/>
            <person name="Chaplin A.V."/>
            <person name="Kafarskaia L.I."/>
            <person name="Efimov B.A."/>
        </authorList>
    </citation>
    <scope>NUCLEOTIDE SEQUENCE [LARGE SCALE GENOMIC DNA]</scope>
    <source>
        <strain evidence="13 14">109</strain>
    </source>
</reference>
<evidence type="ECO:0000256" key="3">
    <source>
        <dbReference type="ARBA" id="ARBA00022553"/>
    </source>
</evidence>
<dbReference type="PANTHER" id="PTHR24421:SF10">
    <property type="entry name" value="NITRATE_NITRITE SENSOR PROTEIN NARQ"/>
    <property type="match status" value="1"/>
</dbReference>
<name>A0A8E1QZ91_9BACT</name>
<evidence type="ECO:0000256" key="11">
    <source>
        <dbReference type="SAM" id="Phobius"/>
    </source>
</evidence>
<keyword evidence="14" id="KW-1185">Reference proteome</keyword>
<evidence type="ECO:0000256" key="6">
    <source>
        <dbReference type="ARBA" id="ARBA00022777"/>
    </source>
</evidence>
<keyword evidence="11" id="KW-0812">Transmembrane</keyword>
<dbReference type="Gene3D" id="1.20.5.1930">
    <property type="match status" value="1"/>
</dbReference>
<feature type="coiled-coil region" evidence="9">
    <location>
        <begin position="303"/>
        <end position="330"/>
    </location>
</feature>
<dbReference type="SMART" id="SM00387">
    <property type="entry name" value="HATPase_c"/>
    <property type="match status" value="1"/>
</dbReference>
<dbReference type="GO" id="GO:0005524">
    <property type="term" value="F:ATP binding"/>
    <property type="evidence" value="ECO:0007669"/>
    <property type="project" value="UniProtKB-KW"/>
</dbReference>
<keyword evidence="8" id="KW-0902">Two-component regulatory system</keyword>
<accession>A0A8E1QZ91</accession>
<keyword evidence="11" id="KW-0472">Membrane</keyword>
<evidence type="ECO:0000256" key="9">
    <source>
        <dbReference type="SAM" id="Coils"/>
    </source>
</evidence>
<feature type="transmembrane region" description="Helical" evidence="11">
    <location>
        <begin position="331"/>
        <end position="352"/>
    </location>
</feature>
<dbReference type="InterPro" id="IPR003594">
    <property type="entry name" value="HATPase_dom"/>
</dbReference>
<evidence type="ECO:0000256" key="5">
    <source>
        <dbReference type="ARBA" id="ARBA00022741"/>
    </source>
</evidence>
<keyword evidence="7" id="KW-0067">ATP-binding</keyword>
<evidence type="ECO:0000256" key="1">
    <source>
        <dbReference type="ARBA" id="ARBA00000085"/>
    </source>
</evidence>
<keyword evidence="5" id="KW-0547">Nucleotide-binding</keyword>
<comment type="caution">
    <text evidence="13">The sequence shown here is derived from an EMBL/GenBank/DDBJ whole genome shotgun (WGS) entry which is preliminary data.</text>
</comment>
<dbReference type="InterPro" id="IPR036890">
    <property type="entry name" value="HATPase_C_sf"/>
</dbReference>
<keyword evidence="6" id="KW-0418">Kinase</keyword>
<dbReference type="InterPro" id="IPR050482">
    <property type="entry name" value="Sensor_HK_TwoCompSys"/>
</dbReference>
<evidence type="ECO:0000313" key="14">
    <source>
        <dbReference type="Proteomes" id="UP000036951"/>
    </source>
</evidence>
<gene>
    <name evidence="13" type="ORF">ACU52_02510</name>
</gene>
<feature type="domain" description="Histidine kinase/HSP90-like ATPase" evidence="12">
    <location>
        <begin position="484"/>
        <end position="573"/>
    </location>
</feature>
<dbReference type="InterPro" id="IPR011712">
    <property type="entry name" value="Sig_transdc_His_kin_sub3_dim/P"/>
</dbReference>
<dbReference type="SMART" id="SM00028">
    <property type="entry name" value="TPR"/>
    <property type="match status" value="3"/>
</dbReference>
<evidence type="ECO:0000313" key="13">
    <source>
        <dbReference type="EMBL" id="KOO69535.1"/>
    </source>
</evidence>
<keyword evidence="3" id="KW-0597">Phosphoprotein</keyword>
<protein>
    <recommendedName>
        <fullName evidence="2">histidine kinase</fullName>
        <ecNumber evidence="2">2.7.13.3</ecNumber>
    </recommendedName>
</protein>
<dbReference type="GO" id="GO:0046983">
    <property type="term" value="F:protein dimerization activity"/>
    <property type="evidence" value="ECO:0007669"/>
    <property type="project" value="InterPro"/>
</dbReference>
<dbReference type="Pfam" id="PF02518">
    <property type="entry name" value="HATPase_c"/>
    <property type="match status" value="1"/>
</dbReference>